<dbReference type="Proteomes" id="UP000199409">
    <property type="component" value="Unassembled WGS sequence"/>
</dbReference>
<accession>A0A1H3VSL1</accession>
<evidence type="ECO:0000256" key="8">
    <source>
        <dbReference type="ARBA" id="ARBA00023136"/>
    </source>
</evidence>
<name>A0A1H3VSL1_9BACT</name>
<dbReference type="InterPro" id="IPR012910">
    <property type="entry name" value="Plug_dom"/>
</dbReference>
<dbReference type="InterPro" id="IPR039426">
    <property type="entry name" value="TonB-dep_rcpt-like"/>
</dbReference>
<dbReference type="STRING" id="37625.SAMN05660420_00261"/>
<keyword evidence="16" id="KW-1185">Reference proteome</keyword>
<comment type="similarity">
    <text evidence="10 11">Belongs to the TonB-dependent receptor family.</text>
</comment>
<dbReference type="RefSeq" id="WP_092344127.1">
    <property type="nucleotide sequence ID" value="NZ_FNQN01000001.1"/>
</dbReference>
<dbReference type="Gene3D" id="2.40.170.20">
    <property type="entry name" value="TonB-dependent receptor, beta-barrel domain"/>
    <property type="match status" value="1"/>
</dbReference>
<dbReference type="InterPro" id="IPR010916">
    <property type="entry name" value="TonB_box_CS"/>
</dbReference>
<dbReference type="PROSITE" id="PS52016">
    <property type="entry name" value="TONB_DEPENDENT_REC_3"/>
    <property type="match status" value="1"/>
</dbReference>
<evidence type="ECO:0000313" key="16">
    <source>
        <dbReference type="Proteomes" id="UP000199409"/>
    </source>
</evidence>
<reference evidence="15 16" key="1">
    <citation type="submission" date="2016-10" db="EMBL/GenBank/DDBJ databases">
        <authorList>
            <person name="de Groot N.N."/>
        </authorList>
    </citation>
    <scope>NUCLEOTIDE SEQUENCE [LARGE SCALE GENOMIC DNA]</scope>
    <source>
        <strain evidence="15 16">DSM 7343</strain>
    </source>
</reference>
<feature type="domain" description="TonB-dependent receptor plug" evidence="14">
    <location>
        <begin position="46"/>
        <end position="155"/>
    </location>
</feature>
<evidence type="ECO:0000256" key="12">
    <source>
        <dbReference type="SAM" id="SignalP"/>
    </source>
</evidence>
<dbReference type="GO" id="GO:0015344">
    <property type="term" value="F:siderophore uptake transmembrane transporter activity"/>
    <property type="evidence" value="ECO:0007669"/>
    <property type="project" value="TreeGrafter"/>
</dbReference>
<evidence type="ECO:0000256" key="2">
    <source>
        <dbReference type="ARBA" id="ARBA00022448"/>
    </source>
</evidence>
<dbReference type="PANTHER" id="PTHR30069">
    <property type="entry name" value="TONB-DEPENDENT OUTER MEMBRANE RECEPTOR"/>
    <property type="match status" value="1"/>
</dbReference>
<dbReference type="InterPro" id="IPR000531">
    <property type="entry name" value="Beta-barrel_TonB"/>
</dbReference>
<protein>
    <submittedName>
        <fullName evidence="15">Outer membrane receptor for ferrienterochelin and colicins</fullName>
    </submittedName>
</protein>
<feature type="signal peptide" evidence="12">
    <location>
        <begin position="1"/>
        <end position="24"/>
    </location>
</feature>
<dbReference type="InterPro" id="IPR036942">
    <property type="entry name" value="Beta-barrel_TonB_sf"/>
</dbReference>
<dbReference type="EMBL" id="FNQN01000001">
    <property type="protein sequence ID" value="SDZ77803.1"/>
    <property type="molecule type" value="Genomic_DNA"/>
</dbReference>
<evidence type="ECO:0000256" key="11">
    <source>
        <dbReference type="RuleBase" id="RU003357"/>
    </source>
</evidence>
<organism evidence="15 16">
    <name type="scientific">Desulfuromusa kysingii</name>
    <dbReference type="NCBI Taxonomy" id="37625"/>
    <lineage>
        <taxon>Bacteria</taxon>
        <taxon>Pseudomonadati</taxon>
        <taxon>Thermodesulfobacteriota</taxon>
        <taxon>Desulfuromonadia</taxon>
        <taxon>Desulfuromonadales</taxon>
        <taxon>Geopsychrobacteraceae</taxon>
        <taxon>Desulfuromusa</taxon>
    </lineage>
</organism>
<dbReference type="OrthoDB" id="9800913at2"/>
<keyword evidence="6" id="KW-0406">Ion transport</keyword>
<evidence type="ECO:0000256" key="5">
    <source>
        <dbReference type="ARBA" id="ARBA00022729"/>
    </source>
</evidence>
<dbReference type="AlphaFoldDB" id="A0A1H3VSL1"/>
<dbReference type="Pfam" id="PF00593">
    <property type="entry name" value="TonB_dep_Rec_b-barrel"/>
    <property type="match status" value="1"/>
</dbReference>
<dbReference type="CDD" id="cd01347">
    <property type="entry name" value="ligand_gated_channel"/>
    <property type="match status" value="1"/>
</dbReference>
<evidence type="ECO:0000259" key="13">
    <source>
        <dbReference type="Pfam" id="PF00593"/>
    </source>
</evidence>
<keyword evidence="2 10" id="KW-0813">Transport</keyword>
<evidence type="ECO:0000256" key="3">
    <source>
        <dbReference type="ARBA" id="ARBA00022452"/>
    </source>
</evidence>
<proteinExistence type="inferred from homology"/>
<evidence type="ECO:0000256" key="9">
    <source>
        <dbReference type="ARBA" id="ARBA00023237"/>
    </source>
</evidence>
<keyword evidence="4 10" id="KW-0812">Transmembrane</keyword>
<keyword evidence="7 11" id="KW-0798">TonB box</keyword>
<evidence type="ECO:0000313" key="15">
    <source>
        <dbReference type="EMBL" id="SDZ77803.1"/>
    </source>
</evidence>
<dbReference type="SUPFAM" id="SSF56935">
    <property type="entry name" value="Porins"/>
    <property type="match status" value="1"/>
</dbReference>
<evidence type="ECO:0000259" key="14">
    <source>
        <dbReference type="Pfam" id="PF07715"/>
    </source>
</evidence>
<keyword evidence="9 10" id="KW-0998">Cell outer membrane</keyword>
<evidence type="ECO:0000256" key="1">
    <source>
        <dbReference type="ARBA" id="ARBA00004571"/>
    </source>
</evidence>
<evidence type="ECO:0000256" key="7">
    <source>
        <dbReference type="ARBA" id="ARBA00023077"/>
    </source>
</evidence>
<dbReference type="PANTHER" id="PTHR30069:SF53">
    <property type="entry name" value="COLICIN I RECEPTOR-RELATED"/>
    <property type="match status" value="1"/>
</dbReference>
<evidence type="ECO:0000256" key="6">
    <source>
        <dbReference type="ARBA" id="ARBA00023065"/>
    </source>
</evidence>
<dbReference type="Gene3D" id="2.170.130.10">
    <property type="entry name" value="TonB-dependent receptor, plug domain"/>
    <property type="match status" value="1"/>
</dbReference>
<dbReference type="PROSITE" id="PS00430">
    <property type="entry name" value="TONB_DEPENDENT_REC_1"/>
    <property type="match status" value="1"/>
</dbReference>
<keyword evidence="5 12" id="KW-0732">Signal</keyword>
<dbReference type="GO" id="GO:0044718">
    <property type="term" value="P:siderophore transmembrane transport"/>
    <property type="evidence" value="ECO:0007669"/>
    <property type="project" value="TreeGrafter"/>
</dbReference>
<evidence type="ECO:0000256" key="10">
    <source>
        <dbReference type="PROSITE-ProRule" id="PRU01360"/>
    </source>
</evidence>
<keyword evidence="3 10" id="KW-1134">Transmembrane beta strand</keyword>
<dbReference type="GO" id="GO:0009279">
    <property type="term" value="C:cell outer membrane"/>
    <property type="evidence" value="ECO:0007669"/>
    <property type="project" value="UniProtKB-SubCell"/>
</dbReference>
<comment type="subcellular location">
    <subcellularLocation>
        <location evidence="1 10">Cell outer membrane</location>
        <topology evidence="1 10">Multi-pass membrane protein</topology>
    </subcellularLocation>
</comment>
<sequence length="628" mass="69439">MKIAFKSAMLGLIAVTAICSHSLAAEPVPQTETMTVTAKSLQEIENLGVAVTIIDAEEILRSNATSINDVLVQSAGINLGVNSGSISGRQNISIRGSQSDHVLILVDGKKVSGSDAQIGHSDFQYNWVPMNAIERIEVIKGPASSIYGSQAIGGVVNIITKKQQETFSGDINTKFGFSDDDGGDLKNVSANIGGKISDRFSLFVSAEHTDLDVVADEENDSITKIEGKEITNGMVKLTFDLDSSQSLEASYSQGVEDRYEVGDTLYYDIDRRNYSLGYHKQFANLSLDIDAYVVDSDLHYNSSNSYTHNMTDSVARAEVSTLAFDKHFIVTGAEYKLEEYDKDYDLDASSGSNFKNEIYNTSAFIQDEIEVTDDLLITIGARYDYHEKFAGEWSPKMNVLYKLGSHHRIKAGYGEGFKAPTVTQNSSSYVSTSRHIFHGNDDLQPENSKSYEVGYEYHAEKTVFKAALYKTEVDNLIASEQIGSTASGGRIYQYANVNEAQMQGFELELTQDITADHNIRLGYQFLDTEDKSTGEDLSYRPKHSINARLISQLPWGLNATLSANYTGEQEASGEEYDAFTQYNLQLAKTFLDSLTARLGIDNLTDEDLDDSPYEIKGRLVYASINYRF</sequence>
<feature type="chain" id="PRO_5011771037" evidence="12">
    <location>
        <begin position="25"/>
        <end position="628"/>
    </location>
</feature>
<feature type="domain" description="TonB-dependent receptor-like beta-barrel" evidence="13">
    <location>
        <begin position="255"/>
        <end position="603"/>
    </location>
</feature>
<keyword evidence="8 10" id="KW-0472">Membrane</keyword>
<evidence type="ECO:0000256" key="4">
    <source>
        <dbReference type="ARBA" id="ARBA00022692"/>
    </source>
</evidence>
<keyword evidence="15" id="KW-0675">Receptor</keyword>
<gene>
    <name evidence="15" type="ORF">SAMN05660420_00261</name>
</gene>
<dbReference type="InterPro" id="IPR037066">
    <property type="entry name" value="Plug_dom_sf"/>
</dbReference>
<dbReference type="Pfam" id="PF07715">
    <property type="entry name" value="Plug"/>
    <property type="match status" value="1"/>
</dbReference>